<evidence type="ECO:0000313" key="3">
    <source>
        <dbReference type="Proteomes" id="UP000593561"/>
    </source>
</evidence>
<comment type="caution">
    <text evidence="2">The sequence shown here is derived from an EMBL/GenBank/DDBJ whole genome shotgun (WGS) entry which is preliminary data.</text>
</comment>
<sequence length="227" mass="26163">MGESGGDGREKRDEISLLTEELIQLSVKGSLVVPSVKPSLICTIWTKKLDNTESFKAQMRSIWKTKKKFEIYTVGHNLFLIVFELEEDLELIMEGRLWISEIGGEWCRLRINLNVQKPLRRGHGLSDCSEWNPAEKEKIKEDLPYSLVLKAKSNAIEKESIKFNDLSKKNRVQCSYTGSSEMEVMNGIIQGGLQSREDEELMEDQEEAFKVMKDEQRDDTKNKQIMN</sequence>
<proteinExistence type="predicted"/>
<accession>A0A7J8RW53</accession>
<reference evidence="2 3" key="1">
    <citation type="journal article" date="2019" name="Genome Biol. Evol.">
        <title>Insights into the evolution of the New World diploid cottons (Gossypium, subgenus Houzingenia) based on genome sequencing.</title>
        <authorList>
            <person name="Grover C.E."/>
            <person name="Arick M.A. 2nd"/>
            <person name="Thrash A."/>
            <person name="Conover J.L."/>
            <person name="Sanders W.S."/>
            <person name="Peterson D.G."/>
            <person name="Frelichowski J.E."/>
            <person name="Scheffler J.A."/>
            <person name="Scheffler B.E."/>
            <person name="Wendel J.F."/>
        </authorList>
    </citation>
    <scope>NUCLEOTIDE SEQUENCE [LARGE SCALE GENOMIC DNA]</scope>
    <source>
        <strain evidence="2">27</strain>
        <tissue evidence="2">Leaf</tissue>
    </source>
</reference>
<name>A0A7J8RW53_GOSDV</name>
<feature type="non-terminal residue" evidence="2">
    <location>
        <position position="1"/>
    </location>
</feature>
<feature type="domain" description="DUF4283" evidence="1">
    <location>
        <begin position="37"/>
        <end position="98"/>
    </location>
</feature>
<dbReference type="Pfam" id="PF14111">
    <property type="entry name" value="DUF4283"/>
    <property type="match status" value="1"/>
</dbReference>
<evidence type="ECO:0000259" key="1">
    <source>
        <dbReference type="Pfam" id="PF14111"/>
    </source>
</evidence>
<protein>
    <recommendedName>
        <fullName evidence="1">DUF4283 domain-containing protein</fullName>
    </recommendedName>
</protein>
<gene>
    <name evidence="2" type="ORF">Godav_027462</name>
</gene>
<keyword evidence="3" id="KW-1185">Reference proteome</keyword>
<dbReference type="Proteomes" id="UP000593561">
    <property type="component" value="Unassembled WGS sequence"/>
</dbReference>
<dbReference type="InterPro" id="IPR025558">
    <property type="entry name" value="DUF4283"/>
</dbReference>
<dbReference type="AlphaFoldDB" id="A0A7J8RW53"/>
<evidence type="ECO:0000313" key="2">
    <source>
        <dbReference type="EMBL" id="MBA0618068.1"/>
    </source>
</evidence>
<dbReference type="EMBL" id="JABFAC010000007">
    <property type="protein sequence ID" value="MBA0618068.1"/>
    <property type="molecule type" value="Genomic_DNA"/>
</dbReference>
<organism evidence="2 3">
    <name type="scientific">Gossypium davidsonii</name>
    <name type="common">Davidson's cotton</name>
    <name type="synonym">Gossypium klotzschianum subsp. davidsonii</name>
    <dbReference type="NCBI Taxonomy" id="34287"/>
    <lineage>
        <taxon>Eukaryota</taxon>
        <taxon>Viridiplantae</taxon>
        <taxon>Streptophyta</taxon>
        <taxon>Embryophyta</taxon>
        <taxon>Tracheophyta</taxon>
        <taxon>Spermatophyta</taxon>
        <taxon>Magnoliopsida</taxon>
        <taxon>eudicotyledons</taxon>
        <taxon>Gunneridae</taxon>
        <taxon>Pentapetalae</taxon>
        <taxon>rosids</taxon>
        <taxon>malvids</taxon>
        <taxon>Malvales</taxon>
        <taxon>Malvaceae</taxon>
        <taxon>Malvoideae</taxon>
        <taxon>Gossypium</taxon>
    </lineage>
</organism>